<evidence type="ECO:0000313" key="9">
    <source>
        <dbReference type="Proteomes" id="UP000078287"/>
    </source>
</evidence>
<evidence type="ECO:0000256" key="2">
    <source>
        <dbReference type="ARBA" id="ARBA00022475"/>
    </source>
</evidence>
<keyword evidence="5 7" id="KW-0472">Membrane</keyword>
<keyword evidence="4 7" id="KW-1133">Transmembrane helix</keyword>
<keyword evidence="9" id="KW-1185">Reference proteome</keyword>
<feature type="transmembrane region" description="Helical" evidence="7">
    <location>
        <begin position="331"/>
        <end position="348"/>
    </location>
</feature>
<evidence type="ECO:0000256" key="7">
    <source>
        <dbReference type="SAM" id="Phobius"/>
    </source>
</evidence>
<sequence>MTDQPSSVELPATERGTNGEERSSFSLGQRLRQPRTLISFGIAIAIVAFAVRSLDIDLSTTWQYMRSADPVLLGLGLVVFYMTFPLRALRWRMLLANAGVPIQSGRGSWASLPALIEYIYLSWFANCIVPAKLGDAYRGYLLKHNGNVSFSATFGTIFAERLLDMIGLFGLLVLSGYLTFGVQMPEGTQIVFFFGGLLVVVIMSGLAGMRWLGPQIRWVIPRRLHQVYGNFEQSALKSFTPAILPRLFAFTGAIWLLEGFRLWFVIQSLNHTGLNLTLSAIIFVALASSLLTALPITPAGLGVVEGTITAVLTLFGIAASLGGAVTLLDRLINFWSIVVFGFILYVFSRRK</sequence>
<feature type="transmembrane region" description="Helical" evidence="7">
    <location>
        <begin position="162"/>
        <end position="184"/>
    </location>
</feature>
<feature type="transmembrane region" description="Helical" evidence="7">
    <location>
        <begin position="272"/>
        <end position="294"/>
    </location>
</feature>
<keyword evidence="2" id="KW-1003">Cell membrane</keyword>
<comment type="caution">
    <text evidence="8">The sequence shown here is derived from an EMBL/GenBank/DDBJ whole genome shotgun (WGS) entry which is preliminary data.</text>
</comment>
<dbReference type="Pfam" id="PF03706">
    <property type="entry name" value="LPG_synthase_TM"/>
    <property type="match status" value="1"/>
</dbReference>
<feature type="transmembrane region" description="Helical" evidence="7">
    <location>
        <begin position="306"/>
        <end position="325"/>
    </location>
</feature>
<evidence type="ECO:0000256" key="3">
    <source>
        <dbReference type="ARBA" id="ARBA00022692"/>
    </source>
</evidence>
<dbReference type="PANTHER" id="PTHR39087:SF2">
    <property type="entry name" value="UPF0104 MEMBRANE PROTEIN MJ1595"/>
    <property type="match status" value="1"/>
</dbReference>
<reference evidence="8 9" key="1">
    <citation type="submission" date="2016-04" db="EMBL/GenBank/DDBJ databases">
        <title>Chloroflexus islandicus sp. nov., a thermophilic filamentous anoxygenic phototrophic bacterium from geyser Strokkur (Iceland).</title>
        <authorList>
            <person name="Gaisin V.A."/>
            <person name="Kalashnikov A.M."/>
            <person name="Sukhacheva M.V."/>
            <person name="Grouzdev D.S."/>
            <person name="Ivanov T.M."/>
            <person name="Kuznetsov B."/>
            <person name="Gorlenko V.M."/>
        </authorList>
    </citation>
    <scope>NUCLEOTIDE SEQUENCE [LARGE SCALE GENOMIC DNA]</scope>
    <source>
        <strain evidence="9">isl-2</strain>
    </source>
</reference>
<protein>
    <submittedName>
        <fullName evidence="8">TIGR00374 family protein</fullName>
    </submittedName>
</protein>
<feature type="transmembrane region" description="Helical" evidence="7">
    <location>
        <begin position="71"/>
        <end position="89"/>
    </location>
</feature>
<dbReference type="PANTHER" id="PTHR39087">
    <property type="entry name" value="UPF0104 MEMBRANE PROTEIN MJ1595"/>
    <property type="match status" value="1"/>
</dbReference>
<evidence type="ECO:0000313" key="8">
    <source>
        <dbReference type="EMBL" id="OAN44198.1"/>
    </source>
</evidence>
<feature type="transmembrane region" description="Helical" evidence="7">
    <location>
        <begin position="34"/>
        <end position="51"/>
    </location>
</feature>
<dbReference type="RefSeq" id="WP_066789757.1">
    <property type="nucleotide sequence ID" value="NZ_LWQS01000071.1"/>
</dbReference>
<dbReference type="Proteomes" id="UP000078287">
    <property type="component" value="Unassembled WGS sequence"/>
</dbReference>
<feature type="region of interest" description="Disordered" evidence="6">
    <location>
        <begin position="1"/>
        <end position="27"/>
    </location>
</feature>
<dbReference type="InterPro" id="IPR022791">
    <property type="entry name" value="L-PG_synthase/AglD"/>
</dbReference>
<evidence type="ECO:0000256" key="5">
    <source>
        <dbReference type="ARBA" id="ARBA00023136"/>
    </source>
</evidence>
<name>A0A178M827_9CHLR</name>
<feature type="transmembrane region" description="Helical" evidence="7">
    <location>
        <begin position="190"/>
        <end position="213"/>
    </location>
</feature>
<gene>
    <name evidence="8" type="ORF">A6A03_03385</name>
</gene>
<keyword evidence="3 7" id="KW-0812">Transmembrane</keyword>
<evidence type="ECO:0000256" key="6">
    <source>
        <dbReference type="SAM" id="MobiDB-lite"/>
    </source>
</evidence>
<dbReference type="NCBIfam" id="TIGR00374">
    <property type="entry name" value="flippase-like domain"/>
    <property type="match status" value="1"/>
</dbReference>
<dbReference type="AlphaFoldDB" id="A0A178M827"/>
<evidence type="ECO:0000256" key="1">
    <source>
        <dbReference type="ARBA" id="ARBA00004651"/>
    </source>
</evidence>
<comment type="subcellular location">
    <subcellularLocation>
        <location evidence="1">Cell membrane</location>
        <topology evidence="1">Multi-pass membrane protein</topology>
    </subcellularLocation>
</comment>
<accession>A0A178M827</accession>
<organism evidence="8 9">
    <name type="scientific">Chloroflexus islandicus</name>
    <dbReference type="NCBI Taxonomy" id="1707952"/>
    <lineage>
        <taxon>Bacteria</taxon>
        <taxon>Bacillati</taxon>
        <taxon>Chloroflexota</taxon>
        <taxon>Chloroflexia</taxon>
        <taxon>Chloroflexales</taxon>
        <taxon>Chloroflexineae</taxon>
        <taxon>Chloroflexaceae</taxon>
        <taxon>Chloroflexus</taxon>
    </lineage>
</organism>
<evidence type="ECO:0000256" key="4">
    <source>
        <dbReference type="ARBA" id="ARBA00022989"/>
    </source>
</evidence>
<dbReference type="GO" id="GO:0005886">
    <property type="term" value="C:plasma membrane"/>
    <property type="evidence" value="ECO:0007669"/>
    <property type="project" value="UniProtKB-SubCell"/>
</dbReference>
<dbReference type="EMBL" id="LWQS01000071">
    <property type="protein sequence ID" value="OAN44198.1"/>
    <property type="molecule type" value="Genomic_DNA"/>
</dbReference>
<proteinExistence type="predicted"/>
<dbReference type="STRING" id="1707952.A6A03_03385"/>
<dbReference type="OrthoDB" id="147509at2"/>